<dbReference type="EMBL" id="JAWDGP010002493">
    <property type="protein sequence ID" value="KAK3782596.1"/>
    <property type="molecule type" value="Genomic_DNA"/>
</dbReference>
<accession>A0AAE1DTL7</accession>
<keyword evidence="3" id="KW-1185">Reference proteome</keyword>
<protein>
    <submittedName>
        <fullName evidence="2">Uncharacterized protein</fullName>
    </submittedName>
</protein>
<dbReference type="AlphaFoldDB" id="A0AAE1DTL7"/>
<dbReference type="Proteomes" id="UP001283361">
    <property type="component" value="Unassembled WGS sequence"/>
</dbReference>
<proteinExistence type="predicted"/>
<sequence>MENERNRLRSTAEKRCRKEDIDKKGKKSYKSHVDFSLAQRQIVITVNTRSRSVHKALHPAVLEDDVRVTIPSLELR</sequence>
<name>A0AAE1DTL7_9GAST</name>
<gene>
    <name evidence="2" type="ORF">RRG08_038375</name>
</gene>
<evidence type="ECO:0000313" key="2">
    <source>
        <dbReference type="EMBL" id="KAK3782596.1"/>
    </source>
</evidence>
<evidence type="ECO:0000313" key="3">
    <source>
        <dbReference type="Proteomes" id="UP001283361"/>
    </source>
</evidence>
<reference evidence="2" key="1">
    <citation type="journal article" date="2023" name="G3 (Bethesda)">
        <title>A reference genome for the long-term kleptoplast-retaining sea slug Elysia crispata morphotype clarki.</title>
        <authorList>
            <person name="Eastman K.E."/>
            <person name="Pendleton A.L."/>
            <person name="Shaikh M.A."/>
            <person name="Suttiyut T."/>
            <person name="Ogas R."/>
            <person name="Tomko P."/>
            <person name="Gavelis G."/>
            <person name="Widhalm J.R."/>
            <person name="Wisecaver J.H."/>
        </authorList>
    </citation>
    <scope>NUCLEOTIDE SEQUENCE</scope>
    <source>
        <strain evidence="2">ECLA1</strain>
    </source>
</reference>
<feature type="compositionally biased region" description="Basic and acidic residues" evidence="1">
    <location>
        <begin position="1"/>
        <end position="23"/>
    </location>
</feature>
<organism evidence="2 3">
    <name type="scientific">Elysia crispata</name>
    <name type="common">lettuce slug</name>
    <dbReference type="NCBI Taxonomy" id="231223"/>
    <lineage>
        <taxon>Eukaryota</taxon>
        <taxon>Metazoa</taxon>
        <taxon>Spiralia</taxon>
        <taxon>Lophotrochozoa</taxon>
        <taxon>Mollusca</taxon>
        <taxon>Gastropoda</taxon>
        <taxon>Heterobranchia</taxon>
        <taxon>Euthyneura</taxon>
        <taxon>Panpulmonata</taxon>
        <taxon>Sacoglossa</taxon>
        <taxon>Placobranchoidea</taxon>
        <taxon>Plakobranchidae</taxon>
        <taxon>Elysia</taxon>
    </lineage>
</organism>
<feature type="region of interest" description="Disordered" evidence="1">
    <location>
        <begin position="1"/>
        <end position="26"/>
    </location>
</feature>
<comment type="caution">
    <text evidence="2">The sequence shown here is derived from an EMBL/GenBank/DDBJ whole genome shotgun (WGS) entry which is preliminary data.</text>
</comment>
<evidence type="ECO:0000256" key="1">
    <source>
        <dbReference type="SAM" id="MobiDB-lite"/>
    </source>
</evidence>